<name>A0A4E9DUL8_GIBZA</name>
<evidence type="ECO:0000313" key="1">
    <source>
        <dbReference type="EMBL" id="CAG1991925.1"/>
    </source>
</evidence>
<protein>
    <submittedName>
        <fullName evidence="2">Uncharacterized protein</fullName>
    </submittedName>
</protein>
<reference evidence="2" key="1">
    <citation type="submission" date="2019-04" db="EMBL/GenBank/DDBJ databases">
        <authorList>
            <person name="Melise S."/>
            <person name="Noan J."/>
            <person name="Okalmin O."/>
        </authorList>
    </citation>
    <scope>NUCLEOTIDE SEQUENCE</scope>
    <source>
        <strain evidence="2">FN9</strain>
    </source>
</reference>
<dbReference type="AlphaFoldDB" id="A0A4E9DUL8"/>
<sequence>MFPSQDLYCRGECGRTYEFVHTGLQHQQGNQGLSLVERHIRAILRKADPRSEAWQKLETPRQEER</sequence>
<evidence type="ECO:0000313" key="2">
    <source>
        <dbReference type="EMBL" id="VIO59365.1"/>
    </source>
</evidence>
<accession>A0A4E9DUL8</accession>
<dbReference type="EMBL" id="CAJPIJ010000149">
    <property type="protein sequence ID" value="CAG1991925.1"/>
    <property type="molecule type" value="Genomic_DNA"/>
</dbReference>
<dbReference type="Proteomes" id="UP000746612">
    <property type="component" value="Unassembled WGS sequence"/>
</dbReference>
<organism evidence="2">
    <name type="scientific">Gibberella zeae</name>
    <name type="common">Wheat head blight fungus</name>
    <name type="synonym">Fusarium graminearum</name>
    <dbReference type="NCBI Taxonomy" id="5518"/>
    <lineage>
        <taxon>Eukaryota</taxon>
        <taxon>Fungi</taxon>
        <taxon>Dikarya</taxon>
        <taxon>Ascomycota</taxon>
        <taxon>Pezizomycotina</taxon>
        <taxon>Sordariomycetes</taxon>
        <taxon>Hypocreomycetidae</taxon>
        <taxon>Hypocreales</taxon>
        <taxon>Nectriaceae</taxon>
        <taxon>Fusarium</taxon>
    </lineage>
</organism>
<reference evidence="1" key="2">
    <citation type="submission" date="2021-03" db="EMBL/GenBank/DDBJ databases">
        <authorList>
            <person name="Alouane T."/>
            <person name="Langin T."/>
            <person name="Bonhomme L."/>
        </authorList>
    </citation>
    <scope>NUCLEOTIDE SEQUENCE</scope>
    <source>
        <strain evidence="1">MDC_Fg202</strain>
    </source>
</reference>
<gene>
    <name evidence="2" type="ORF">FUG_LOCUS343204</name>
    <name evidence="1" type="ORF">MDCFG202_LOCUS342092</name>
</gene>
<proteinExistence type="predicted"/>
<dbReference type="EMBL" id="CAAKMV010000139">
    <property type="protein sequence ID" value="VIO59365.1"/>
    <property type="molecule type" value="Genomic_DNA"/>
</dbReference>